<keyword evidence="2" id="KW-1185">Reference proteome</keyword>
<proteinExistence type="predicted"/>
<dbReference type="PANTHER" id="PTHR37535:SF4">
    <property type="entry name" value="FLUG DOMAIN-CONTAINING PROTEIN"/>
    <property type="match status" value="1"/>
</dbReference>
<dbReference type="AlphaFoldDB" id="A0A2V5ING0"/>
<dbReference type="Pfam" id="PF11917">
    <property type="entry name" value="DUF3435"/>
    <property type="match status" value="1"/>
</dbReference>
<reference evidence="1 2" key="1">
    <citation type="submission" date="2018-02" db="EMBL/GenBank/DDBJ databases">
        <title>The genomes of Aspergillus section Nigri reveals drivers in fungal speciation.</title>
        <authorList>
            <consortium name="DOE Joint Genome Institute"/>
            <person name="Vesth T.C."/>
            <person name="Nybo J."/>
            <person name="Theobald S."/>
            <person name="Brandl J."/>
            <person name="Frisvad J.C."/>
            <person name="Nielsen K.F."/>
            <person name="Lyhne E.K."/>
            <person name="Kogle M.E."/>
            <person name="Kuo A."/>
            <person name="Riley R."/>
            <person name="Clum A."/>
            <person name="Nolan M."/>
            <person name="Lipzen A."/>
            <person name="Salamov A."/>
            <person name="Henrissat B."/>
            <person name="Wiebenga A."/>
            <person name="De vries R.P."/>
            <person name="Grigoriev I.V."/>
            <person name="Mortensen U.H."/>
            <person name="Andersen M.R."/>
            <person name="Baker S.E."/>
        </authorList>
    </citation>
    <scope>NUCLEOTIDE SEQUENCE [LARGE SCALE GENOMIC DNA]</scope>
    <source>
        <strain evidence="1 2">CBS 114.80</strain>
    </source>
</reference>
<dbReference type="Proteomes" id="UP000248817">
    <property type="component" value="Unassembled WGS sequence"/>
</dbReference>
<evidence type="ECO:0008006" key="3">
    <source>
        <dbReference type="Google" id="ProtNLM"/>
    </source>
</evidence>
<sequence>MAKTKAKTAGKIDWNSFVQEFDPKLEENFTPATRKQLSLVQNAFQRFTSQLVPPNPDYWLKNITLRVIEGFLRWYLDVHNVKYQSGFLVFPRYWRMYWCEEMDSLFPHKLRRKMTILVSTTLSDEYELDRGAKTQPPFNIDDLLFTAHHLIGVTDLWFPTARCRSQLNTLRKIMASTSARPGTLVESSGYLKSGDALKWKDIELYMVKHPDDPSCQVLLIRVKHRLNKGKRNKGIAPVFTYTERNDSLGLCVIQDILEYAFLDDAFDSGLIQKSRDIWRYTKVPEHRLKILIFRKAVQDSENNWVTHPTEPLGYYKIQEYEVAASRSAGFRNLGSLYKYRKGAAANLRHLDEHSRNAIMGHKRSAFMETPARDALLKFSSNASLTRDASAPQDLTKSEKEALEDDPDLLKLKHNRGTEIYREFHNLQLKIRSTRKTLYKSAKETKYKDFFENVGNTIIEQNFKGKPIEFKPDFSHILPERRMIAGLEFKNRDVNTVDDTELMEDRIRSLELRLALHKLNVPKQLHRQIQFDISMEKKDKEDEGKEVKNLTISAKSASGLECPDTLQRHFNSHQLSETFPQGRECDYPGCDTILDSLVQYKYHQATEHGIFL</sequence>
<evidence type="ECO:0000313" key="1">
    <source>
        <dbReference type="EMBL" id="PYI25427.1"/>
    </source>
</evidence>
<accession>A0A2V5ING0</accession>
<dbReference type="PANTHER" id="PTHR37535">
    <property type="entry name" value="FLUG DOMAIN PROTEIN"/>
    <property type="match status" value="1"/>
</dbReference>
<dbReference type="InterPro" id="IPR021842">
    <property type="entry name" value="DUF3435"/>
</dbReference>
<protein>
    <recommendedName>
        <fullName evidence="3">FluG domain protein</fullName>
    </recommendedName>
</protein>
<evidence type="ECO:0000313" key="2">
    <source>
        <dbReference type="Proteomes" id="UP000248817"/>
    </source>
</evidence>
<name>A0A2V5ING0_9EURO</name>
<dbReference type="EMBL" id="KZ825647">
    <property type="protein sequence ID" value="PYI25427.1"/>
    <property type="molecule type" value="Genomic_DNA"/>
</dbReference>
<gene>
    <name evidence="1" type="ORF">BP00DRAFT_490913</name>
</gene>
<organism evidence="1 2">
    <name type="scientific">Aspergillus indologenus CBS 114.80</name>
    <dbReference type="NCBI Taxonomy" id="1450541"/>
    <lineage>
        <taxon>Eukaryota</taxon>
        <taxon>Fungi</taxon>
        <taxon>Dikarya</taxon>
        <taxon>Ascomycota</taxon>
        <taxon>Pezizomycotina</taxon>
        <taxon>Eurotiomycetes</taxon>
        <taxon>Eurotiomycetidae</taxon>
        <taxon>Eurotiales</taxon>
        <taxon>Aspergillaceae</taxon>
        <taxon>Aspergillus</taxon>
        <taxon>Aspergillus subgen. Circumdati</taxon>
    </lineage>
</organism>